<name>A0ABS4YNR7_9MICO</name>
<reference evidence="12 13" key="1">
    <citation type="submission" date="2021-03" db="EMBL/GenBank/DDBJ databases">
        <title>Sequencing the genomes of 1000 actinobacteria strains.</title>
        <authorList>
            <person name="Klenk H.-P."/>
        </authorList>
    </citation>
    <scope>NUCLEOTIDE SEQUENCE [LARGE SCALE GENOMIC DNA]</scope>
    <source>
        <strain evidence="12 13">DSM 14564</strain>
    </source>
</reference>
<evidence type="ECO:0000256" key="4">
    <source>
        <dbReference type="ARBA" id="ARBA00022692"/>
    </source>
</evidence>
<keyword evidence="2" id="KW-1003">Cell membrane</keyword>
<sequence length="399" mass="42965">MPRLELADLRRPLRLLRSRAPWTALVYLVLEAAAGVVSIAVWFTVLLIPLWLLFWPRLELHLLPLAGRTAPDVARRRGALRWQDVVLVLLTAVMAAAMFFVVVFVVVLLGMLFVTPFAVLSGRTVTGWNADQILPSVPAAVIAPILGLVVLGVVLWATTALAYGWSGLSLALLRDEERRLAAQIEALGDMTVQRDDVVAIERRTLERDLHDGAQMHLSAAGMRLALLQLDAEQLLVGHARDRMLTGLEEIGEQLDLGGRSVREAASGLVAPVLRDGGLEHALRELARALPLATELTCNVPRLPEELEHSVHLVAREGLTNVVRHSGAKQVWIRCVISGSTLILEIIDDGHGGAEPTGTGLVGLQARARRLGGAVELESPDGGPTSLLLHVPAPPEGGAS</sequence>
<dbReference type="PANTHER" id="PTHR24421:SF37">
    <property type="entry name" value="SENSOR HISTIDINE KINASE NARS"/>
    <property type="match status" value="1"/>
</dbReference>
<gene>
    <name evidence="12" type="ORF">JOF44_003339</name>
</gene>
<proteinExistence type="predicted"/>
<evidence type="ECO:0000256" key="7">
    <source>
        <dbReference type="ARBA" id="ARBA00023012"/>
    </source>
</evidence>
<keyword evidence="4 10" id="KW-0812">Transmembrane</keyword>
<feature type="transmembrane region" description="Helical" evidence="10">
    <location>
        <begin position="139"/>
        <end position="165"/>
    </location>
</feature>
<keyword evidence="13" id="KW-1185">Reference proteome</keyword>
<keyword evidence="3" id="KW-0808">Transferase</keyword>
<evidence type="ECO:0000256" key="10">
    <source>
        <dbReference type="SAM" id="Phobius"/>
    </source>
</evidence>
<dbReference type="Proteomes" id="UP000698222">
    <property type="component" value="Unassembled WGS sequence"/>
</dbReference>
<accession>A0ABS4YNR7</accession>
<evidence type="ECO:0000256" key="6">
    <source>
        <dbReference type="ARBA" id="ARBA00022989"/>
    </source>
</evidence>
<keyword evidence="7" id="KW-0902">Two-component regulatory system</keyword>
<evidence type="ECO:0000313" key="12">
    <source>
        <dbReference type="EMBL" id="MBP2410436.1"/>
    </source>
</evidence>
<dbReference type="Gene3D" id="3.30.565.10">
    <property type="entry name" value="Histidine kinase-like ATPase, C-terminal domain"/>
    <property type="match status" value="1"/>
</dbReference>
<dbReference type="InterPro" id="IPR003594">
    <property type="entry name" value="HATPase_dom"/>
</dbReference>
<dbReference type="InterPro" id="IPR036890">
    <property type="entry name" value="HATPase_C_sf"/>
</dbReference>
<evidence type="ECO:0000256" key="5">
    <source>
        <dbReference type="ARBA" id="ARBA00022777"/>
    </source>
</evidence>
<evidence type="ECO:0000256" key="2">
    <source>
        <dbReference type="ARBA" id="ARBA00022475"/>
    </source>
</evidence>
<evidence type="ECO:0000313" key="13">
    <source>
        <dbReference type="Proteomes" id="UP000698222"/>
    </source>
</evidence>
<evidence type="ECO:0000256" key="8">
    <source>
        <dbReference type="ARBA" id="ARBA00023136"/>
    </source>
</evidence>
<dbReference type="InterPro" id="IPR050482">
    <property type="entry name" value="Sensor_HK_TwoCompSys"/>
</dbReference>
<protein>
    <submittedName>
        <fullName evidence="12">Signal transduction histidine kinase</fullName>
    </submittedName>
</protein>
<keyword evidence="6 10" id="KW-1133">Transmembrane helix</keyword>
<dbReference type="CDD" id="cd16917">
    <property type="entry name" value="HATPase_UhpB-NarQ-NarX-like"/>
    <property type="match status" value="1"/>
</dbReference>
<evidence type="ECO:0000256" key="3">
    <source>
        <dbReference type="ARBA" id="ARBA00022679"/>
    </source>
</evidence>
<evidence type="ECO:0000259" key="11">
    <source>
        <dbReference type="SMART" id="SM00387"/>
    </source>
</evidence>
<organism evidence="12 13">
    <name type="scientific">Brachybacterium fresconis</name>
    <dbReference type="NCBI Taxonomy" id="173363"/>
    <lineage>
        <taxon>Bacteria</taxon>
        <taxon>Bacillati</taxon>
        <taxon>Actinomycetota</taxon>
        <taxon>Actinomycetes</taxon>
        <taxon>Micrococcales</taxon>
        <taxon>Dermabacteraceae</taxon>
        <taxon>Brachybacterium</taxon>
    </lineage>
</organism>
<dbReference type="SUPFAM" id="SSF55874">
    <property type="entry name" value="ATPase domain of HSP90 chaperone/DNA topoisomerase II/histidine kinase"/>
    <property type="match status" value="1"/>
</dbReference>
<feature type="domain" description="Histidine kinase/HSP90-like ATPase" evidence="11">
    <location>
        <begin position="305"/>
        <end position="394"/>
    </location>
</feature>
<comment type="caution">
    <text evidence="12">The sequence shown here is derived from an EMBL/GenBank/DDBJ whole genome shotgun (WGS) entry which is preliminary data.</text>
</comment>
<feature type="transmembrane region" description="Helical" evidence="10">
    <location>
        <begin position="86"/>
        <end position="119"/>
    </location>
</feature>
<keyword evidence="5 12" id="KW-0418">Kinase</keyword>
<feature type="transmembrane region" description="Helical" evidence="10">
    <location>
        <begin position="20"/>
        <end position="53"/>
    </location>
</feature>
<keyword evidence="8 10" id="KW-0472">Membrane</keyword>
<dbReference type="PANTHER" id="PTHR24421">
    <property type="entry name" value="NITRATE/NITRITE SENSOR PROTEIN NARX-RELATED"/>
    <property type="match status" value="1"/>
</dbReference>
<feature type="region of interest" description="Disordered" evidence="9">
    <location>
        <begin position="376"/>
        <end position="399"/>
    </location>
</feature>
<evidence type="ECO:0000256" key="1">
    <source>
        <dbReference type="ARBA" id="ARBA00004651"/>
    </source>
</evidence>
<dbReference type="RefSeq" id="WP_209894054.1">
    <property type="nucleotide sequence ID" value="NZ_BAAAJV010000008.1"/>
</dbReference>
<comment type="subcellular location">
    <subcellularLocation>
        <location evidence="1">Cell membrane</location>
        <topology evidence="1">Multi-pass membrane protein</topology>
    </subcellularLocation>
</comment>
<dbReference type="EMBL" id="JAGIOC010000001">
    <property type="protein sequence ID" value="MBP2410436.1"/>
    <property type="molecule type" value="Genomic_DNA"/>
</dbReference>
<dbReference type="GO" id="GO:0016301">
    <property type="term" value="F:kinase activity"/>
    <property type="evidence" value="ECO:0007669"/>
    <property type="project" value="UniProtKB-KW"/>
</dbReference>
<evidence type="ECO:0000256" key="9">
    <source>
        <dbReference type="SAM" id="MobiDB-lite"/>
    </source>
</evidence>
<dbReference type="SMART" id="SM00387">
    <property type="entry name" value="HATPase_c"/>
    <property type="match status" value="1"/>
</dbReference>